<evidence type="ECO:0008006" key="3">
    <source>
        <dbReference type="Google" id="ProtNLM"/>
    </source>
</evidence>
<dbReference type="OrthoDB" id="128043at2"/>
<sequence>MNHHSHPAPVTDVQMHLLTAPEAISAGTEIQLSLKPVRHTDPGAVVILTQQHGAPFHLIVLDEALTWFRHLHPVLQPDGSYQVRLTFPAGGNYLLYADYQPEGTPSLVDKILLPVAGDRPGPVAVTGQKLTAVTGDLDIRIDLAAPLYTGTSTLLPFRIERNGKPLKTTALSPYLGAIAHLILIHGEDKDFLHIHPRSGTDAPVVAHTTFEKAGRYRLWIQFKTGDELHTAAFTLDVKAAMPAAPVQHVHHHG</sequence>
<reference evidence="2" key="1">
    <citation type="submission" date="2016-10" db="EMBL/GenBank/DDBJ databases">
        <authorList>
            <person name="Varghese N."/>
            <person name="Submissions S."/>
        </authorList>
    </citation>
    <scope>NUCLEOTIDE SEQUENCE [LARGE SCALE GENOMIC DNA]</scope>
    <source>
        <strain evidence="2">DSM 25811 / CCM 8410 / LMG 26954 / E90</strain>
    </source>
</reference>
<evidence type="ECO:0000313" key="2">
    <source>
        <dbReference type="Proteomes" id="UP000198757"/>
    </source>
</evidence>
<dbReference type="AlphaFoldDB" id="A0A1G6W6G4"/>
<accession>A0A1G6W6G4</accession>
<protein>
    <recommendedName>
        <fullName evidence="3">Secreted protein</fullName>
    </recommendedName>
</protein>
<name>A0A1G6W6G4_NIADE</name>
<organism evidence="1 2">
    <name type="scientific">Niabella drilacis (strain DSM 25811 / CCM 8410 / CCUG 62505 / LMG 26954 / E90)</name>
    <dbReference type="NCBI Taxonomy" id="1285928"/>
    <lineage>
        <taxon>Bacteria</taxon>
        <taxon>Pseudomonadati</taxon>
        <taxon>Bacteroidota</taxon>
        <taxon>Chitinophagia</taxon>
        <taxon>Chitinophagales</taxon>
        <taxon>Chitinophagaceae</taxon>
        <taxon>Niabella</taxon>
    </lineage>
</organism>
<evidence type="ECO:0000313" key="1">
    <source>
        <dbReference type="EMBL" id="SDD61388.1"/>
    </source>
</evidence>
<dbReference type="Proteomes" id="UP000198757">
    <property type="component" value="Unassembled WGS sequence"/>
</dbReference>
<keyword evidence="2" id="KW-1185">Reference proteome</keyword>
<dbReference type="RefSeq" id="WP_090391582.1">
    <property type="nucleotide sequence ID" value="NZ_FMZO01000011.1"/>
</dbReference>
<dbReference type="EMBL" id="FMZO01000011">
    <property type="protein sequence ID" value="SDD61388.1"/>
    <property type="molecule type" value="Genomic_DNA"/>
</dbReference>
<dbReference type="STRING" id="1285928.SAMN04487894_11119"/>
<gene>
    <name evidence="1" type="ORF">SAMN04487894_11119</name>
</gene>
<proteinExistence type="predicted"/>